<dbReference type="InterPro" id="IPR011042">
    <property type="entry name" value="6-blade_b-propeller_TolB-like"/>
</dbReference>
<dbReference type="InterPro" id="IPR005084">
    <property type="entry name" value="CBM6"/>
</dbReference>
<dbReference type="CDD" id="cd04080">
    <property type="entry name" value="CBM6_cellulase-like"/>
    <property type="match status" value="1"/>
</dbReference>
<evidence type="ECO:0000256" key="4">
    <source>
        <dbReference type="SAM" id="MobiDB-lite"/>
    </source>
</evidence>
<dbReference type="PANTHER" id="PTHR45632:SF3">
    <property type="entry name" value="KELCH-LIKE PROTEIN 32"/>
    <property type="match status" value="1"/>
</dbReference>
<dbReference type="SUPFAM" id="SSF75011">
    <property type="entry name" value="3-carboxy-cis,cis-mucoante lactonizing enzyme"/>
    <property type="match status" value="1"/>
</dbReference>
<dbReference type="GO" id="GO:0030246">
    <property type="term" value="F:carbohydrate binding"/>
    <property type="evidence" value="ECO:0007669"/>
    <property type="project" value="InterPro"/>
</dbReference>
<dbReference type="SMART" id="SM00606">
    <property type="entry name" value="CBD_IV"/>
    <property type="match status" value="1"/>
</dbReference>
<dbReference type="InterPro" id="IPR015915">
    <property type="entry name" value="Kelch-typ_b-propeller"/>
</dbReference>
<feature type="compositionally biased region" description="Acidic residues" evidence="4">
    <location>
        <begin position="1434"/>
        <end position="1458"/>
    </location>
</feature>
<evidence type="ECO:0000256" key="2">
    <source>
        <dbReference type="ARBA" id="ARBA00022729"/>
    </source>
</evidence>
<dbReference type="InterPro" id="IPR006652">
    <property type="entry name" value="Kelch_1"/>
</dbReference>
<dbReference type="InterPro" id="IPR011043">
    <property type="entry name" value="Gal_Oxase/kelch_b-propeller"/>
</dbReference>
<feature type="compositionally biased region" description="Acidic residues" evidence="4">
    <location>
        <begin position="1407"/>
        <end position="1421"/>
    </location>
</feature>
<dbReference type="Gene3D" id="2.60.120.260">
    <property type="entry name" value="Galactose-binding domain-like"/>
    <property type="match status" value="1"/>
</dbReference>
<dbReference type="NCBIfam" id="NF012209">
    <property type="entry name" value="LEPR-8K"/>
    <property type="match status" value="1"/>
</dbReference>
<dbReference type="Pfam" id="PF24681">
    <property type="entry name" value="Kelch_KLHDC2_KLHL20_DRC7"/>
    <property type="match status" value="2"/>
</dbReference>
<evidence type="ECO:0000256" key="3">
    <source>
        <dbReference type="ARBA" id="ARBA00022737"/>
    </source>
</evidence>
<dbReference type="Gene3D" id="2.120.10.30">
    <property type="entry name" value="TolB, C-terminal domain"/>
    <property type="match status" value="1"/>
</dbReference>
<reference evidence="7 8" key="1">
    <citation type="submission" date="2020-08" db="EMBL/GenBank/DDBJ databases">
        <title>Genomic Encyclopedia of Type Strains, Phase IV (KMG-IV): sequencing the most valuable type-strain genomes for metagenomic binning, comparative biology and taxonomic classification.</title>
        <authorList>
            <person name="Goeker M."/>
        </authorList>
    </citation>
    <scope>NUCLEOTIDE SEQUENCE [LARGE SCALE GENOMIC DNA]</scope>
    <source>
        <strain evidence="7 8">DSM 103725</strain>
    </source>
</reference>
<dbReference type="Gene3D" id="2.60.120.430">
    <property type="entry name" value="Galactose-binding lectin"/>
    <property type="match status" value="2"/>
</dbReference>
<gene>
    <name evidence="7" type="ORF">HNQ40_001048</name>
</gene>
<dbReference type="SUPFAM" id="SSF117281">
    <property type="entry name" value="Kelch motif"/>
    <property type="match status" value="2"/>
</dbReference>
<dbReference type="Pfam" id="PF07452">
    <property type="entry name" value="CHRD"/>
    <property type="match status" value="1"/>
</dbReference>
<dbReference type="PROSITE" id="PS50933">
    <property type="entry name" value="CHRD"/>
    <property type="match status" value="1"/>
</dbReference>
<feature type="region of interest" description="Disordered" evidence="4">
    <location>
        <begin position="1396"/>
        <end position="1470"/>
    </location>
</feature>
<feature type="domain" description="CHRD" evidence="5">
    <location>
        <begin position="2004"/>
        <end position="2147"/>
    </location>
</feature>
<dbReference type="Pfam" id="PF01344">
    <property type="entry name" value="Kelch_1"/>
    <property type="match status" value="2"/>
</dbReference>
<dbReference type="RefSeq" id="WP_184676828.1">
    <property type="nucleotide sequence ID" value="NZ_JACHGY010000001.1"/>
</dbReference>
<dbReference type="PANTHER" id="PTHR45632">
    <property type="entry name" value="LD33804P"/>
    <property type="match status" value="1"/>
</dbReference>
<keyword evidence="1" id="KW-0880">Kelch repeat</keyword>
<dbReference type="SMART" id="SM00754">
    <property type="entry name" value="CHRD"/>
    <property type="match status" value="1"/>
</dbReference>
<comment type="caution">
    <text evidence="7">The sequence shown here is derived from an EMBL/GenBank/DDBJ whole genome shotgun (WGS) entry which is preliminary data.</text>
</comment>
<feature type="region of interest" description="Disordered" evidence="4">
    <location>
        <begin position="1"/>
        <end position="45"/>
    </location>
</feature>
<name>A0A7X0LJV2_9BACT</name>
<evidence type="ECO:0000259" key="5">
    <source>
        <dbReference type="PROSITE" id="PS50933"/>
    </source>
</evidence>
<dbReference type="Gene3D" id="2.120.10.80">
    <property type="entry name" value="Kelch-type beta propeller"/>
    <property type="match status" value="3"/>
</dbReference>
<dbReference type="SUPFAM" id="SSF50965">
    <property type="entry name" value="Galactose oxidase, central domain"/>
    <property type="match status" value="1"/>
</dbReference>
<dbReference type="SUPFAM" id="SSF49785">
    <property type="entry name" value="Galactose-binding domain-like"/>
    <property type="match status" value="3"/>
</dbReference>
<dbReference type="Gene3D" id="2.60.40.10">
    <property type="entry name" value="Immunoglobulins"/>
    <property type="match status" value="1"/>
</dbReference>
<dbReference type="EMBL" id="JACHGY010000001">
    <property type="protein sequence ID" value="MBB6429242.1"/>
    <property type="molecule type" value="Genomic_DNA"/>
</dbReference>
<keyword evidence="3" id="KW-0677">Repeat</keyword>
<dbReference type="InterPro" id="IPR021720">
    <property type="entry name" value="Malectin_dom"/>
</dbReference>
<dbReference type="Pfam" id="PF03422">
    <property type="entry name" value="CBM_6"/>
    <property type="match status" value="1"/>
</dbReference>
<dbReference type="Pfam" id="PF11721">
    <property type="entry name" value="Malectin"/>
    <property type="match status" value="2"/>
</dbReference>
<dbReference type="PROSITE" id="PS51175">
    <property type="entry name" value="CBM6"/>
    <property type="match status" value="1"/>
</dbReference>
<dbReference type="InterPro" id="IPR008979">
    <property type="entry name" value="Galactose-bd-like_sf"/>
</dbReference>
<evidence type="ECO:0000259" key="6">
    <source>
        <dbReference type="PROSITE" id="PS51175"/>
    </source>
</evidence>
<dbReference type="InterPro" id="IPR053786">
    <property type="entry name" value="LEPRxLL_CS"/>
</dbReference>
<dbReference type="InterPro" id="IPR013783">
    <property type="entry name" value="Ig-like_fold"/>
</dbReference>
<dbReference type="SMART" id="SM00612">
    <property type="entry name" value="Kelch"/>
    <property type="match status" value="10"/>
</dbReference>
<dbReference type="Proteomes" id="UP000541810">
    <property type="component" value="Unassembled WGS sequence"/>
</dbReference>
<sequence>MSGERDTPRPTTPAPHAALDPALGGLTRRRMRRDQRQAKPSPASTLQSLEPRLLLAGDVVYALNAGGIAFTDANGVAWVNDTTFTNEAAADSQPYTSTDTINLTDASVPANTDEQIFQSERWDNDAGAEMLYSLAVDNGEYEIGLYFADIYSGTQGVGQRVFDVQLEGNTVLDDYDIFADVGGYTGVVKTFNVEVLDGTLNIEFIHEVENPAVKAILVRTVGDPTPDPIAPVLDLNGAEAGTEASATFTGGLPVNATAADALLTDADSATLTSLTVTLGNTPDGGAEFLLASTVGTGLTSTYDFGSRTLSIAGSGSVADYQTALRTVAYFNTATNPDTTPRTLTFVANDGAVSSTPATATIDFDLPAPDPVAPELDLNGSDSGVNTTATFSVGQGPVSIVPAEATLTDADSSTLSSLTVTLDSIPDGADESLAADTTGTALSATYTAGTGVLSITGTASVADYQAVLRTVTYDNAAAEPNPLTRTAVFVANDGVMTSSSASSIVLIQPPDGEPGQLVYAINAGGSALTDPNGIDWSTDQGFTNDLAAISYGYITGSSIDLSDPSVPTNTTDQIFKSERWDFIGGDEMSFDLNVDNGSYQVDLYFADIYSGTQGVGLRVFDVQLEGVTVLDDYDIFADVGGYAGVVKSFDIAVVDGVIDIDFLRGVENPAIKGIVVRTAEPIVPDPIAPVLDLDAVAGGTGYTAEFLAGDGPVNIAAADATLSDADSAVIESITVVLASTPDGASERLDADVTGTGISKAFAGGTLSLTGVATVAEYQAVLRTVTYDNLASEPDLTPRTVNFVANDGQLDSNTASATVNLTPNNQPQPGTLVSNVISTLDFNNAQTGVVERITVTLTHPGDAIDDPVVVTGTNITGINAADFGDLFASTYGSSVTMNPGESIDLTFYVLPGSTGAKFASVEILHSGTNTLSFGLEANAVDPVAVGFGTTTVNGLDATSPTTLQWGPDNRLYVGTLDGLIHAYTITRNGANDYAVTDSETITLVQEIPNHEDDGTLNPSVDTRLITGIKVVGTASDPVIYVTSSDPRLTNGTNSSIDTNSGIVSKLTQNPDDSWSKVDLVRGLPRSTVDHAPHGLQLIEDSNTLLVAVGGLTNAGAPAEFFGNLPEYALSAAILSLDLDAIEALPTQTDANGQQFKHNLPTLDDEDRATNNDANDPFGGNAGKNQAILEENGLVDIFASGLRNPYDFVFTQFGQVYVADNGPNSSIGDVPILDPNGLPTNQPNPGGTTAMDALHLVTEGSYSGHPNPTRANTNNTFNPTNPQSPVYNGYTEAFDYQENGSDGALALFDTSTNGIVEYTASGFDGALNGDLLTVSIDGKLTRLKLSPDGTTVISSEVLFNSVGNYPLDVTAVGDGHPFAGTIWVADLFGGTQETIRVYEPDAGSGQGTPDDLDGDGYSNDDEIDNGTNPNSAGDTPPDNDTDFVSDLNDPDDDNDTIDDVNDPFQVDDTNGNNTDAPYLLSFDNDDLNRGGLLDLGFTGVMANGSTSYLDQFDFANLTAGSAAGVLTIDAVDAGTALGNANTQNNAFQFGINLNADSSPVTIQTNINSVFDNATPVAGQRAGLYFGTGDQDNYIAVFIEGDGTINTVTEVNGVATLGTPVNVGNNFTNLNLYLTVDPDTLTVQAAYSYGTGAITDIPGTLAFPASWLTATTAPAVGVIATTGGAEAYSVTYDFIRVDPATIDDGQAPFNNTPHLANQRVEAEHFDLGGNGIAYLDLTAFNEGPANTRPGEFVDIEPTTDTDGGVNVGWIEAGEWLEYTFDLENAGTYSADFRVAMESGTGSTFHLEINGQNISGPIDLPVTGGWQNWQTVTANDLQLEAGPMVLRVVFDTPSLGRFVGNLNWLQLNYEAPSEGNPPTVNAGVDAAFAGPSGTAALDGTVTDDSTNNVPLRTYWNLVTGPAAVTFDDPYAVDTNANFTAPGVYILRLSADNGIGGVISDDIRVTVNPQNSGIVYELDVLNEADSSTLGTLATNPLDPGDIVWNTILIDESQIKNFMGNPDGSTDSPATGSATFSYDASTNELSYEITYSGLTADLTNIHIHGPANAGTSNMAHIFDVFSGEQDVIDSGVDRRNATVTGVVNLTSHTHGGNNPTPTLAEALEALTTGQAYVNVHTTAFPMGEIRGNVPVAVPAEDPFFDLGVINATTLRFSPTTTSGVDTVRYFLNGVELTDGNGPGREVTWQATTGDHTLVAIPSDGQNDGPAMTFKFSVRADPGETRLAEWQQLANSPYAQFEGQGIDAGGKLYLFGGFINGGLQVTDRFAVYDPATDTWTDLADVPLQLTHANHVVDGDNIYVLGGYVGTHPGGSTDAVWVYNIPTDTWSAGPSLPEDRAGAGAAILGRTLYYFGGATRTQGSVASTVDHGDVWTLDLGATDSTGDDAASWTTGTVADMPEPRNHMAGVSLNGFLYAIGGQIGEDEFNGNSESVHRYDPNTDTWTSVADLPIKIGHITASTFTANGRIFVVTGVTQNSVSTDTFFMYDPTTDTWTSLPPAPVASQSPIVAHIDGKIYLTGGDDSPGGISNKTYVLDLNESWFNLPSMPAAMGEVAAGIIGDTLYIVGESNNSTLAYNIATGTWSGLNDLAQRPFIGHHHAAEVIDGKLYLFGGLGGGSNGKVQIYDPVADSWTTGTDIPFATGSASSALIDGKVYLASGIIGSSTTQQAAVYDPVLDSWTSIANIPDDANHAAAATDGSKFYVFGGRTGGNVVGDGFNTVQVYDPNTNTWESSSNPGSFLTPMPEARGGTGKAVFLNGEFYVFGGETLTSAAADANGVYDRVDIYNPVTNTWRSGTPIPTARHGIFPLEHAGVIYLAGGGTQAGFSASNLLEAYYVDVL</sequence>
<feature type="domain" description="CBM6" evidence="6">
    <location>
        <begin position="1714"/>
        <end position="1863"/>
    </location>
</feature>
<evidence type="ECO:0000256" key="1">
    <source>
        <dbReference type="ARBA" id="ARBA00022441"/>
    </source>
</evidence>
<keyword evidence="2" id="KW-0732">Signal</keyword>
<proteinExistence type="predicted"/>
<accession>A0A7X0LJV2</accession>
<protein>
    <submittedName>
        <fullName evidence="7">N-acetylneuraminic acid mutarotase</fullName>
    </submittedName>
</protein>
<organism evidence="7 8">
    <name type="scientific">Algisphaera agarilytica</name>
    <dbReference type="NCBI Taxonomy" id="1385975"/>
    <lineage>
        <taxon>Bacteria</taxon>
        <taxon>Pseudomonadati</taxon>
        <taxon>Planctomycetota</taxon>
        <taxon>Phycisphaerae</taxon>
        <taxon>Phycisphaerales</taxon>
        <taxon>Phycisphaeraceae</taxon>
        <taxon>Algisphaera</taxon>
    </lineage>
</organism>
<keyword evidence="8" id="KW-1185">Reference proteome</keyword>
<dbReference type="InterPro" id="IPR010895">
    <property type="entry name" value="CHRD"/>
</dbReference>
<evidence type="ECO:0000313" key="8">
    <source>
        <dbReference type="Proteomes" id="UP000541810"/>
    </source>
</evidence>
<dbReference type="InterPro" id="IPR006584">
    <property type="entry name" value="Cellulose-bd_IV"/>
</dbReference>
<evidence type="ECO:0000313" key="7">
    <source>
        <dbReference type="EMBL" id="MBB6429242.1"/>
    </source>
</evidence>